<dbReference type="SFLD" id="SFLDG01129">
    <property type="entry name" value="C1.5:_HAD__Beta-PGM__Phosphata"/>
    <property type="match status" value="1"/>
</dbReference>
<organism evidence="1 2">
    <name type="scientific">Denitrovibrio acetiphilus (strain DSM 12809 / NBRC 114555 / N2460)</name>
    <dbReference type="NCBI Taxonomy" id="522772"/>
    <lineage>
        <taxon>Bacteria</taxon>
        <taxon>Pseudomonadati</taxon>
        <taxon>Deferribacterota</taxon>
        <taxon>Deferribacteres</taxon>
        <taxon>Deferribacterales</taxon>
        <taxon>Geovibrionaceae</taxon>
        <taxon>Denitrovibrio</taxon>
    </lineage>
</organism>
<dbReference type="InterPro" id="IPR041492">
    <property type="entry name" value="HAD_2"/>
</dbReference>
<dbReference type="GO" id="GO:0016787">
    <property type="term" value="F:hydrolase activity"/>
    <property type="evidence" value="ECO:0007669"/>
    <property type="project" value="UniProtKB-KW"/>
</dbReference>
<keyword evidence="1" id="KW-0378">Hydrolase</keyword>
<proteinExistence type="predicted"/>
<name>D4H641_DENA2</name>
<dbReference type="eggNOG" id="COG0546">
    <property type="taxonomic scope" value="Bacteria"/>
</dbReference>
<dbReference type="InterPro" id="IPR023214">
    <property type="entry name" value="HAD_sf"/>
</dbReference>
<dbReference type="InterPro" id="IPR050155">
    <property type="entry name" value="HAD-like_hydrolase_sf"/>
</dbReference>
<dbReference type="Proteomes" id="UP000002012">
    <property type="component" value="Chromosome"/>
</dbReference>
<dbReference type="HOGENOM" id="CLU_045011_19_4_0"/>
<dbReference type="Gene3D" id="1.10.150.240">
    <property type="entry name" value="Putative phosphatase, domain 2"/>
    <property type="match status" value="1"/>
</dbReference>
<sequence length="229" mass="26048">MKILHNTVFKSDFVLYNFIMKNILFDLDGTLTDPHEGIIKSIKYALDKLNAPIPSHNKLKKYIGPPLWESFKEMLNTDSDAEANKGVMLYRERFSTKGLFENQPYDGIDTALSYLNNKGYALYICTSKPQVFAKQIAEYFGFDHYFKGIYGSNLDGSLVDKSHLISHILQKENLLSVNSSMIGDRRYDIQGACNNKVTPYGVSYGFGSPDELKDAVRIFNTPVEITEHF</sequence>
<reference evidence="1 2" key="1">
    <citation type="journal article" date="2010" name="Stand. Genomic Sci.">
        <title>Complete genome sequence of Denitrovibrio acetiphilus type strain (N2460).</title>
        <authorList>
            <person name="Kiss H."/>
            <person name="Lang E."/>
            <person name="Lapidus A."/>
            <person name="Copeland A."/>
            <person name="Nolan M."/>
            <person name="Glavina Del Rio T."/>
            <person name="Chen F."/>
            <person name="Lucas S."/>
            <person name="Tice H."/>
            <person name="Cheng J.F."/>
            <person name="Han C."/>
            <person name="Goodwin L."/>
            <person name="Pitluck S."/>
            <person name="Liolios K."/>
            <person name="Pati A."/>
            <person name="Ivanova N."/>
            <person name="Mavromatis K."/>
            <person name="Chen A."/>
            <person name="Palaniappan K."/>
            <person name="Land M."/>
            <person name="Hauser L."/>
            <person name="Chang Y.J."/>
            <person name="Jeffries C.D."/>
            <person name="Detter J.C."/>
            <person name="Brettin T."/>
            <person name="Spring S."/>
            <person name="Rohde M."/>
            <person name="Goker M."/>
            <person name="Woyke T."/>
            <person name="Bristow J."/>
            <person name="Eisen J.A."/>
            <person name="Markowitz V."/>
            <person name="Hugenholtz P."/>
            <person name="Kyrpides N.C."/>
            <person name="Klenk H.P."/>
        </authorList>
    </citation>
    <scope>NUCLEOTIDE SEQUENCE [LARGE SCALE GENOMIC DNA]</scope>
    <source>
        <strain evidence="2">DSM 12809 / NBRC 114555 / N2460</strain>
    </source>
</reference>
<dbReference type="InterPro" id="IPR036412">
    <property type="entry name" value="HAD-like_sf"/>
</dbReference>
<dbReference type="Gene3D" id="3.40.50.1000">
    <property type="entry name" value="HAD superfamily/HAD-like"/>
    <property type="match status" value="1"/>
</dbReference>
<dbReference type="KEGG" id="dap:Dacet_0908"/>
<gene>
    <name evidence="1" type="ordered locus">Dacet_0908</name>
</gene>
<dbReference type="InterPro" id="IPR023198">
    <property type="entry name" value="PGP-like_dom2"/>
</dbReference>
<dbReference type="AlphaFoldDB" id="D4H641"/>
<protein>
    <submittedName>
        <fullName evidence="1">Haloacid dehalogenase domain protein hydrolase</fullName>
    </submittedName>
</protein>
<dbReference type="GO" id="GO:0005829">
    <property type="term" value="C:cytosol"/>
    <property type="evidence" value="ECO:0007669"/>
    <property type="project" value="TreeGrafter"/>
</dbReference>
<dbReference type="Pfam" id="PF13419">
    <property type="entry name" value="HAD_2"/>
    <property type="match status" value="1"/>
</dbReference>
<keyword evidence="2" id="KW-1185">Reference proteome</keyword>
<dbReference type="SFLD" id="SFLDS00003">
    <property type="entry name" value="Haloacid_Dehalogenase"/>
    <property type="match status" value="1"/>
</dbReference>
<dbReference type="PANTHER" id="PTHR43434:SF20">
    <property type="entry name" value="5'-NUCLEOTIDASE"/>
    <property type="match status" value="1"/>
</dbReference>
<dbReference type="PaxDb" id="522772-Dacet_0908"/>
<dbReference type="GO" id="GO:0004713">
    <property type="term" value="F:protein tyrosine kinase activity"/>
    <property type="evidence" value="ECO:0007669"/>
    <property type="project" value="TreeGrafter"/>
</dbReference>
<evidence type="ECO:0000313" key="1">
    <source>
        <dbReference type="EMBL" id="ADD67687.1"/>
    </source>
</evidence>
<evidence type="ECO:0000313" key="2">
    <source>
        <dbReference type="Proteomes" id="UP000002012"/>
    </source>
</evidence>
<dbReference type="InParanoid" id="D4H641"/>
<dbReference type="SUPFAM" id="SSF56784">
    <property type="entry name" value="HAD-like"/>
    <property type="match status" value="1"/>
</dbReference>
<accession>D4H641</accession>
<dbReference type="STRING" id="522772.Dacet_0908"/>
<dbReference type="EMBL" id="CP001968">
    <property type="protein sequence ID" value="ADD67687.1"/>
    <property type="molecule type" value="Genomic_DNA"/>
</dbReference>
<dbReference type="PANTHER" id="PTHR43434">
    <property type="entry name" value="PHOSPHOGLYCOLATE PHOSPHATASE"/>
    <property type="match status" value="1"/>
</dbReference>